<proteinExistence type="predicted"/>
<accession>A0AAV1XYV1</accession>
<organism evidence="2 3">
    <name type="scientific">Lupinus luteus</name>
    <name type="common">European yellow lupine</name>
    <dbReference type="NCBI Taxonomy" id="3873"/>
    <lineage>
        <taxon>Eukaryota</taxon>
        <taxon>Viridiplantae</taxon>
        <taxon>Streptophyta</taxon>
        <taxon>Embryophyta</taxon>
        <taxon>Tracheophyta</taxon>
        <taxon>Spermatophyta</taxon>
        <taxon>Magnoliopsida</taxon>
        <taxon>eudicotyledons</taxon>
        <taxon>Gunneridae</taxon>
        <taxon>Pentapetalae</taxon>
        <taxon>rosids</taxon>
        <taxon>fabids</taxon>
        <taxon>Fabales</taxon>
        <taxon>Fabaceae</taxon>
        <taxon>Papilionoideae</taxon>
        <taxon>50 kb inversion clade</taxon>
        <taxon>genistoids sensu lato</taxon>
        <taxon>core genistoids</taxon>
        <taxon>Genisteae</taxon>
        <taxon>Lupinus</taxon>
    </lineage>
</organism>
<reference evidence="2 3" key="1">
    <citation type="submission" date="2024-03" db="EMBL/GenBank/DDBJ databases">
        <authorList>
            <person name="Martinez-Hernandez J."/>
        </authorList>
    </citation>
    <scope>NUCLEOTIDE SEQUENCE [LARGE SCALE GENOMIC DNA]</scope>
</reference>
<name>A0AAV1XYV1_LUPLU</name>
<sequence>MVEQKQEYDHEVIEELRRAIMQHEYMTDEDINQREGVDASKGLLNSSIEHDTVDPSLGSKV</sequence>
<dbReference type="Proteomes" id="UP001497480">
    <property type="component" value="Unassembled WGS sequence"/>
</dbReference>
<protein>
    <submittedName>
        <fullName evidence="2">Uncharacterized protein</fullName>
    </submittedName>
</protein>
<dbReference type="AlphaFoldDB" id="A0AAV1XYV1"/>
<comment type="caution">
    <text evidence="2">The sequence shown here is derived from an EMBL/GenBank/DDBJ whole genome shotgun (WGS) entry which is preliminary data.</text>
</comment>
<feature type="region of interest" description="Disordered" evidence="1">
    <location>
        <begin position="36"/>
        <end position="61"/>
    </location>
</feature>
<dbReference type="EMBL" id="CAXHTB010000019">
    <property type="protein sequence ID" value="CAL0326109.1"/>
    <property type="molecule type" value="Genomic_DNA"/>
</dbReference>
<keyword evidence="3" id="KW-1185">Reference proteome</keyword>
<evidence type="ECO:0000256" key="1">
    <source>
        <dbReference type="SAM" id="MobiDB-lite"/>
    </source>
</evidence>
<evidence type="ECO:0000313" key="2">
    <source>
        <dbReference type="EMBL" id="CAL0326109.1"/>
    </source>
</evidence>
<evidence type="ECO:0000313" key="3">
    <source>
        <dbReference type="Proteomes" id="UP001497480"/>
    </source>
</evidence>
<gene>
    <name evidence="2" type="ORF">LLUT_LOCUS27169</name>
</gene>